<sequence length="614" mass="66320">MILSALADYYQRLLDDPASGIAAPGYSQEKIGYTIVLTTSGEVVAVDDEHDYEGKKRTPKSLSVTASSKRPGTGTKSFFLWDKTSYTLGVSASSKRCEQEHAAFKELHRQALGGSDDPGLRALLAFLDSWSPARLAEHPHFARHGEALLDANMVFRLHGDAGYLHQRSAARAAWERLQGQAAGGASGICLVSGERAPLARLHPAIKGVNGAQSAGASIVSFNLDAFTSYGKSQGENAPVSEHATFAYTTALNHLLRRDPRNRQRLQIGDSTVVFWAQARTSAQAEGAEDLIADFLRGGDTDGAGVADGQATQRLQLALEQVRQLRPLRELDTTLDDDARIFVLGLAPNASRLSIRFWETQTLANFAQRLADHYRDLALQPPAWKRPPTPSFLALQTAPVYGEHGKPKAEDVSPLLAGELTRAILAGTRYPRSLLGAIVMRFRADGQVNPLRVALCKAVLAREARLASQQGPSSTKGEPPVSLDIANTDPGYLLGRLFSSLENLQRAALGAQVNATIRDRYYGAASATPASIFPVLLRSAQNHVGKLRKDKAGLAVNLEKEIGQIIDALPASFPRSLPIHEQGRFAIGYYHQTQARFARSNGQDAPDTASEGEPA</sequence>
<feature type="region of interest" description="Disordered" evidence="1">
    <location>
        <begin position="50"/>
        <end position="71"/>
    </location>
</feature>
<organism evidence="2 3">
    <name type="scientific">Xanthomonas cucurbitae</name>
    <dbReference type="NCBI Taxonomy" id="56453"/>
    <lineage>
        <taxon>Bacteria</taxon>
        <taxon>Pseudomonadati</taxon>
        <taxon>Pseudomonadota</taxon>
        <taxon>Gammaproteobacteria</taxon>
        <taxon>Lysobacterales</taxon>
        <taxon>Lysobacteraceae</taxon>
        <taxon>Xanthomonas</taxon>
    </lineage>
</organism>
<proteinExistence type="predicted"/>
<dbReference type="AlphaFoldDB" id="A0A2S7DQ52"/>
<protein>
    <submittedName>
        <fullName evidence="2">Type I-C CRISPR-associated protein Cas8c/Csd1</fullName>
    </submittedName>
</protein>
<evidence type="ECO:0000256" key="1">
    <source>
        <dbReference type="SAM" id="MobiDB-lite"/>
    </source>
</evidence>
<gene>
    <name evidence="2" type="primary">cas8c</name>
    <name evidence="2" type="ORF">XcuCFBP2542_12355</name>
</gene>
<feature type="compositionally biased region" description="Polar residues" evidence="1">
    <location>
        <begin position="60"/>
        <end position="71"/>
    </location>
</feature>
<accession>A0A2S7DQ52</accession>
<dbReference type="Proteomes" id="UP000239561">
    <property type="component" value="Unassembled WGS sequence"/>
</dbReference>
<dbReference type="Pfam" id="PF09709">
    <property type="entry name" value="Cas_Csd1"/>
    <property type="match status" value="1"/>
</dbReference>
<dbReference type="EMBL" id="MDED01000021">
    <property type="protein sequence ID" value="PPU75951.1"/>
    <property type="molecule type" value="Genomic_DNA"/>
</dbReference>
<name>A0A2S7DQ52_9XANT</name>
<dbReference type="OrthoDB" id="9778918at2"/>
<dbReference type="CDD" id="cd09757">
    <property type="entry name" value="Cas8c_I-C"/>
    <property type="match status" value="1"/>
</dbReference>
<dbReference type="NCBIfam" id="TIGR01863">
    <property type="entry name" value="cas_Csd1"/>
    <property type="match status" value="1"/>
</dbReference>
<evidence type="ECO:0000313" key="2">
    <source>
        <dbReference type="EMBL" id="PPU75951.1"/>
    </source>
</evidence>
<dbReference type="InterPro" id="IPR010144">
    <property type="entry name" value="CRISPR-assoc_prot_Csd1-typ"/>
</dbReference>
<evidence type="ECO:0000313" key="3">
    <source>
        <dbReference type="Proteomes" id="UP000239561"/>
    </source>
</evidence>
<reference evidence="2 3" key="1">
    <citation type="submission" date="2016-08" db="EMBL/GenBank/DDBJ databases">
        <authorList>
            <person name="Seilhamer J.J."/>
        </authorList>
    </citation>
    <scope>NUCLEOTIDE SEQUENCE [LARGE SCALE GENOMIC DNA]</scope>
    <source>
        <strain evidence="2 3">CFBP2542</strain>
    </source>
</reference>
<comment type="caution">
    <text evidence="2">The sequence shown here is derived from an EMBL/GenBank/DDBJ whole genome shotgun (WGS) entry which is preliminary data.</text>
</comment>
<dbReference type="RefSeq" id="WP_104603865.1">
    <property type="nucleotide sequence ID" value="NZ_CP033326.1"/>
</dbReference>